<dbReference type="InterPro" id="IPR015894">
    <property type="entry name" value="Guanylate-bd_N"/>
</dbReference>
<dbReference type="GeneID" id="115821624"/>
<dbReference type="GO" id="GO:0003924">
    <property type="term" value="F:GTPase activity"/>
    <property type="evidence" value="ECO:0007669"/>
    <property type="project" value="InterPro"/>
</dbReference>
<dbReference type="Pfam" id="PF02263">
    <property type="entry name" value="GBP"/>
    <property type="match status" value="1"/>
</dbReference>
<dbReference type="Pfam" id="PF13765">
    <property type="entry name" value="PRY"/>
    <property type="match status" value="1"/>
</dbReference>
<dbReference type="AlphaFoldDB" id="A0A6J2W775"/>
<feature type="domain" description="B30.2/SPRY" evidence="1">
    <location>
        <begin position="608"/>
        <end position="695"/>
    </location>
</feature>
<dbReference type="RefSeq" id="XP_030641290.1">
    <property type="nucleotide sequence ID" value="XM_030785430.1"/>
</dbReference>
<dbReference type="InterPro" id="IPR001870">
    <property type="entry name" value="B30.2/SPRY"/>
</dbReference>
<evidence type="ECO:0000259" key="2">
    <source>
        <dbReference type="PROSITE" id="PS50835"/>
    </source>
</evidence>
<dbReference type="InterPro" id="IPR027417">
    <property type="entry name" value="P-loop_NTPase"/>
</dbReference>
<dbReference type="PANTHER" id="PTHR14241">
    <property type="entry name" value="INTERFERON-INDUCED PROTEIN 44"/>
    <property type="match status" value="1"/>
</dbReference>
<dbReference type="InterPro" id="IPR036179">
    <property type="entry name" value="Ig-like_dom_sf"/>
</dbReference>
<feature type="domain" description="Ig-like" evidence="2">
    <location>
        <begin position="120"/>
        <end position="209"/>
    </location>
</feature>
<dbReference type="Proteomes" id="UP000504632">
    <property type="component" value="Chromosome 9"/>
</dbReference>
<dbReference type="Gene3D" id="3.40.50.300">
    <property type="entry name" value="P-loop containing nucleotide triphosphate hydrolases"/>
    <property type="match status" value="2"/>
</dbReference>
<dbReference type="PROSITE" id="PS50835">
    <property type="entry name" value="IG_LIKE"/>
    <property type="match status" value="2"/>
</dbReference>
<dbReference type="SMART" id="SM00408">
    <property type="entry name" value="IGc2"/>
    <property type="match status" value="2"/>
</dbReference>
<dbReference type="GO" id="GO:0006955">
    <property type="term" value="P:immune response"/>
    <property type="evidence" value="ECO:0007669"/>
    <property type="project" value="TreeGrafter"/>
</dbReference>
<feature type="domain" description="Ig-like" evidence="2">
    <location>
        <begin position="18"/>
        <end position="117"/>
    </location>
</feature>
<dbReference type="FunCoup" id="A0A6J2W775">
    <property type="interactions" value="2"/>
</dbReference>
<dbReference type="SUPFAM" id="SSF49899">
    <property type="entry name" value="Concanavalin A-like lectins/glucanases"/>
    <property type="match status" value="1"/>
</dbReference>
<dbReference type="Pfam" id="PF07679">
    <property type="entry name" value="I-set"/>
    <property type="match status" value="2"/>
</dbReference>
<dbReference type="InterPro" id="IPR007110">
    <property type="entry name" value="Ig-like_dom"/>
</dbReference>
<reference evidence="4" key="1">
    <citation type="submission" date="2025-08" db="UniProtKB">
        <authorList>
            <consortium name="RefSeq"/>
        </authorList>
    </citation>
    <scope>IDENTIFICATION</scope>
</reference>
<dbReference type="InParanoid" id="A0A6J2W775"/>
<dbReference type="PROSITE" id="PS50188">
    <property type="entry name" value="B302_SPRY"/>
    <property type="match status" value="1"/>
</dbReference>
<protein>
    <submittedName>
        <fullName evidence="4">Uncharacterized protein LOC115821624</fullName>
    </submittedName>
</protein>
<dbReference type="InterPro" id="IPR003598">
    <property type="entry name" value="Ig_sub2"/>
</dbReference>
<gene>
    <name evidence="4" type="primary">LOC115821624</name>
</gene>
<dbReference type="InterPro" id="IPR043136">
    <property type="entry name" value="B30.2/SPRY_sf"/>
</dbReference>
<evidence type="ECO:0000313" key="4">
    <source>
        <dbReference type="RefSeq" id="XP_030641290.1"/>
    </source>
</evidence>
<proteinExistence type="predicted"/>
<organism evidence="3 4">
    <name type="scientific">Chanos chanos</name>
    <name type="common">Milkfish</name>
    <name type="synonym">Mugil chanos</name>
    <dbReference type="NCBI Taxonomy" id="29144"/>
    <lineage>
        <taxon>Eukaryota</taxon>
        <taxon>Metazoa</taxon>
        <taxon>Chordata</taxon>
        <taxon>Craniata</taxon>
        <taxon>Vertebrata</taxon>
        <taxon>Euteleostomi</taxon>
        <taxon>Actinopterygii</taxon>
        <taxon>Neopterygii</taxon>
        <taxon>Teleostei</taxon>
        <taxon>Ostariophysi</taxon>
        <taxon>Gonorynchiformes</taxon>
        <taxon>Chanidae</taxon>
        <taxon>Chanos</taxon>
    </lineage>
</organism>
<dbReference type="InterPro" id="IPR013783">
    <property type="entry name" value="Ig-like_fold"/>
</dbReference>
<sequence length="695" mass="78030">MGLTKNYQKDLLGQQIWPLNFNGEDSKRGISVSDEEVYVGDEVTFKCEVNKRSPTAEWWKGDLELSGGNKYKMSEERNSDGSIFYLTIHDVQLEDNGEYTLHLTHKQGEASGTATLIVKERLKIVKSFGDVTAHGGKRIILKCEVNKDGATVKWLKNNKQVSESVNVTMTQNGKEFILTIKQAQRSDHGTYTCEVTLPCEKVTCSADITVQEFEREWRTVSWDINSKNKMMKEISLLKPKVTPIRILLHGPVGSGKSSFVNSIDNVFKGRIASAALADAGIGTTFTKVYKAHDFQMSGHPGFLPFVVNDIPGLEGKDSDGAHADDIINALQGYIKDKSELHLGKPLSKGDSGYNSSPSLADEAHCLVSVIPADKITLMADAVIMKMRQVREKASKMGIPQVVVMTMVDKACPLVKKDLRKIYTSLKIKEKMEECHYRLGVPVNCIFPLKNYHEEGSLVLELDCLILTTLTQIIHLADDYLSTVNANDKVGNIKPTVSMAKPMAPVEMTEPICLIDNDESGCMCVRREALEILEQITQPVVVVAIVGLYHTTCEKLKLFCQEDKKPVCLVHDLCLVEEAVDPCKEEVRTALKPLKEKLKIFEKVKLYCDKTAEHIKRYVDLIYRSLTLVILDPNTAHPELILTRVRFCEETKQQIPNDLERFDNHPCVVASEGFESGIHYWDPDIGKSKHWEQCFY</sequence>
<dbReference type="OrthoDB" id="25620at2759"/>
<dbReference type="SMART" id="SM00589">
    <property type="entry name" value="PRY"/>
    <property type="match status" value="1"/>
</dbReference>
<dbReference type="GO" id="GO:0005525">
    <property type="term" value="F:GTP binding"/>
    <property type="evidence" value="ECO:0007669"/>
    <property type="project" value="InterPro"/>
</dbReference>
<evidence type="ECO:0000313" key="3">
    <source>
        <dbReference type="Proteomes" id="UP000504632"/>
    </source>
</evidence>
<name>A0A6J2W775_CHACN</name>
<accession>A0A6J2W775</accession>
<dbReference type="InterPro" id="IPR013098">
    <property type="entry name" value="Ig_I-set"/>
</dbReference>
<dbReference type="PANTHER" id="PTHR14241:SF1">
    <property type="entry name" value="INTERFERON-INDUCED PROTEIN 44-RELATED"/>
    <property type="match status" value="1"/>
</dbReference>
<dbReference type="SUPFAM" id="SSF52540">
    <property type="entry name" value="P-loop containing nucleoside triphosphate hydrolases"/>
    <property type="match status" value="1"/>
</dbReference>
<dbReference type="InterPro" id="IPR013320">
    <property type="entry name" value="ConA-like_dom_sf"/>
</dbReference>
<dbReference type="Gene3D" id="2.60.40.10">
    <property type="entry name" value="Immunoglobulins"/>
    <property type="match status" value="2"/>
</dbReference>
<keyword evidence="3" id="KW-1185">Reference proteome</keyword>
<dbReference type="InterPro" id="IPR006574">
    <property type="entry name" value="PRY"/>
</dbReference>
<evidence type="ECO:0000259" key="1">
    <source>
        <dbReference type="PROSITE" id="PS50188"/>
    </source>
</evidence>
<dbReference type="SUPFAM" id="SSF48726">
    <property type="entry name" value="Immunoglobulin"/>
    <property type="match status" value="2"/>
</dbReference>
<dbReference type="CDD" id="cd00096">
    <property type="entry name" value="Ig"/>
    <property type="match status" value="2"/>
</dbReference>
<dbReference type="InterPro" id="IPR003599">
    <property type="entry name" value="Ig_sub"/>
</dbReference>
<dbReference type="Gene3D" id="2.60.120.920">
    <property type="match status" value="1"/>
</dbReference>
<dbReference type="SMART" id="SM00409">
    <property type="entry name" value="IG"/>
    <property type="match status" value="2"/>
</dbReference>